<evidence type="ECO:0000256" key="6">
    <source>
        <dbReference type="ARBA" id="ARBA00022927"/>
    </source>
</evidence>
<keyword evidence="12" id="KW-1185">Reference proteome</keyword>
<evidence type="ECO:0000256" key="8">
    <source>
        <dbReference type="ARBA" id="ARBA00023010"/>
    </source>
</evidence>
<dbReference type="InterPro" id="IPR003849">
    <property type="entry name" value="Preprotein_translocase_YajC"/>
</dbReference>
<keyword evidence="9" id="KW-0472">Membrane</keyword>
<dbReference type="RefSeq" id="WP_278012098.1">
    <property type="nucleotide sequence ID" value="NZ_CP121208.1"/>
</dbReference>
<evidence type="ECO:0000256" key="3">
    <source>
        <dbReference type="ARBA" id="ARBA00022448"/>
    </source>
</evidence>
<comment type="similarity">
    <text evidence="2">Belongs to the YajC family.</text>
</comment>
<evidence type="ECO:0000256" key="7">
    <source>
        <dbReference type="ARBA" id="ARBA00022989"/>
    </source>
</evidence>
<sequence length="124" mass="13589">MPRGFELIIILVVMVALMWFMSRGARKAQAKAAEEREKALVVGTNVVTNSGFFGRIVDIDGDAVTLESPSGDETVWMKRAILQQMDLPLGYASDDDVVEETEASKQATSSDDSEDTTRQSDSDK</sequence>
<dbReference type="Pfam" id="PF02699">
    <property type="entry name" value="YajC"/>
    <property type="match status" value="1"/>
</dbReference>
<dbReference type="EMBL" id="CP121208">
    <property type="protein sequence ID" value="WFM82672.1"/>
    <property type="molecule type" value="Genomic_DNA"/>
</dbReference>
<dbReference type="PANTHER" id="PTHR33909:SF1">
    <property type="entry name" value="SEC TRANSLOCON ACCESSORY COMPLEX SUBUNIT YAJC"/>
    <property type="match status" value="1"/>
</dbReference>
<proteinExistence type="inferred from homology"/>
<accession>A0ABY8FVX4</accession>
<evidence type="ECO:0000256" key="9">
    <source>
        <dbReference type="ARBA" id="ARBA00023136"/>
    </source>
</evidence>
<evidence type="ECO:0000256" key="2">
    <source>
        <dbReference type="ARBA" id="ARBA00006742"/>
    </source>
</evidence>
<protein>
    <submittedName>
        <fullName evidence="11">Preprotein translocase subunit YajC</fullName>
    </submittedName>
</protein>
<keyword evidence="3" id="KW-0813">Transport</keyword>
<evidence type="ECO:0000313" key="12">
    <source>
        <dbReference type="Proteomes" id="UP001215216"/>
    </source>
</evidence>
<dbReference type="Proteomes" id="UP001215216">
    <property type="component" value="Chromosome"/>
</dbReference>
<comment type="subcellular location">
    <subcellularLocation>
        <location evidence="1">Cell membrane</location>
        <topology evidence="1">Single-pass membrane protein</topology>
    </subcellularLocation>
</comment>
<name>A0ABY8FVX4_9ACTO</name>
<keyword evidence="8" id="KW-0811">Translocation</keyword>
<gene>
    <name evidence="11" type="primary">yajC</name>
    <name evidence="11" type="ORF">P7079_04465</name>
</gene>
<organism evidence="11 12">
    <name type="scientific">Arcanobacterium canis</name>
    <dbReference type="NCBI Taxonomy" id="999183"/>
    <lineage>
        <taxon>Bacteria</taxon>
        <taxon>Bacillati</taxon>
        <taxon>Actinomycetota</taxon>
        <taxon>Actinomycetes</taxon>
        <taxon>Actinomycetales</taxon>
        <taxon>Actinomycetaceae</taxon>
        <taxon>Arcanobacterium</taxon>
    </lineage>
</organism>
<dbReference type="SMART" id="SM01323">
    <property type="entry name" value="YajC"/>
    <property type="match status" value="1"/>
</dbReference>
<feature type="compositionally biased region" description="Basic and acidic residues" evidence="10">
    <location>
        <begin position="115"/>
        <end position="124"/>
    </location>
</feature>
<evidence type="ECO:0000256" key="5">
    <source>
        <dbReference type="ARBA" id="ARBA00022692"/>
    </source>
</evidence>
<keyword evidence="7" id="KW-1133">Transmembrane helix</keyword>
<evidence type="ECO:0000256" key="1">
    <source>
        <dbReference type="ARBA" id="ARBA00004162"/>
    </source>
</evidence>
<feature type="region of interest" description="Disordered" evidence="10">
    <location>
        <begin position="96"/>
        <end position="124"/>
    </location>
</feature>
<keyword evidence="4" id="KW-1003">Cell membrane</keyword>
<dbReference type="NCBIfam" id="TIGR00739">
    <property type="entry name" value="yajC"/>
    <property type="match status" value="1"/>
</dbReference>
<keyword evidence="6" id="KW-0653">Protein transport</keyword>
<evidence type="ECO:0000256" key="4">
    <source>
        <dbReference type="ARBA" id="ARBA00022475"/>
    </source>
</evidence>
<dbReference type="PANTHER" id="PTHR33909">
    <property type="entry name" value="SEC TRANSLOCON ACCESSORY COMPLEX SUBUNIT YAJC"/>
    <property type="match status" value="1"/>
</dbReference>
<reference evidence="11 12" key="1">
    <citation type="submission" date="2023-03" db="EMBL/GenBank/DDBJ databases">
        <title>Complete genome of Arcanobacterium canis strain DSM 25104 isolated in 2010 from a canine otitis externa in Germany.</title>
        <authorList>
            <person name="Borowiak M."/>
            <person name="Kreitlow A."/>
            <person name="Malorny B."/>
            <person name="Laemmler C."/>
            <person name="Prenger-Berninghoff E."/>
            <person name="Ploetz M."/>
            <person name="Abdulmawjood A."/>
        </authorList>
    </citation>
    <scope>NUCLEOTIDE SEQUENCE [LARGE SCALE GENOMIC DNA]</scope>
    <source>
        <strain evidence="11 12">DSM 25104</strain>
    </source>
</reference>
<evidence type="ECO:0000313" key="11">
    <source>
        <dbReference type="EMBL" id="WFM82672.1"/>
    </source>
</evidence>
<keyword evidence="5" id="KW-0812">Transmembrane</keyword>
<evidence type="ECO:0000256" key="10">
    <source>
        <dbReference type="SAM" id="MobiDB-lite"/>
    </source>
</evidence>